<dbReference type="AlphaFoldDB" id="A0A6A3BHD5"/>
<comment type="caution">
    <text evidence="3">The sequence shown here is derived from an EMBL/GenBank/DDBJ whole genome shotgun (WGS) entry which is preliminary data.</text>
</comment>
<dbReference type="PANTHER" id="PTHR47261">
    <property type="entry name" value="CALCIUM-DEPENDENT LIPID-BINDING (CALB DOMAIN) FAMILY PROTEIN"/>
    <property type="match status" value="1"/>
</dbReference>
<sequence length="358" mass="39433">MYWAIPAIPVLSMGYFRYTVLKKLLTVDFASTICSTKKIVLDFQKGKAVGPIPNDLESGEIQEEKKKDFVGELSVTLVDARKLSYVFYVDLSCLTSYGAWTMFISLLSRQKVPPFSLPHSPSSQHNKNNKTSTQGPAHNVSFSSIGSGYLRKTDPYVTLTLGDQVIHSKKNSQTAVTGPTGEPIWNQDFHLLVANPRKEKLCIQVNDCLGFADLIVGTGEVDLGPLQDTVPTVVLQGGWGVFRKRSAGEVLLRLTYKAYVEDEEDDTSVAGSVDTDASDDELSDSDEPNVTYEQGLKQITDETDKESFMDVLAALIVSEEFQGIVSSEPGSKYFDGLSRRTRNKSSDDISRTGSLKQD</sequence>
<evidence type="ECO:0000259" key="2">
    <source>
        <dbReference type="PROSITE" id="PS50004"/>
    </source>
</evidence>
<protein>
    <submittedName>
        <fullName evidence="3">Calcium-dependent lipid-binding (CaLB domain) family protein isoform 2</fullName>
    </submittedName>
</protein>
<dbReference type="PANTHER" id="PTHR47261:SF2">
    <property type="entry name" value="CALCIUM-DEPENDENT LIPID-BINDING (CALB DOMAIN) FAMILY PROTEIN"/>
    <property type="match status" value="1"/>
</dbReference>
<dbReference type="EMBL" id="VEPZ02000855">
    <property type="protein sequence ID" value="KAE8716124.1"/>
    <property type="molecule type" value="Genomic_DNA"/>
</dbReference>
<dbReference type="InterPro" id="IPR035892">
    <property type="entry name" value="C2_domain_sf"/>
</dbReference>
<dbReference type="Gene3D" id="2.60.40.150">
    <property type="entry name" value="C2 domain"/>
    <property type="match status" value="1"/>
</dbReference>
<keyword evidence="4" id="KW-1185">Reference proteome</keyword>
<evidence type="ECO:0000313" key="3">
    <source>
        <dbReference type="EMBL" id="KAE8716124.1"/>
    </source>
</evidence>
<dbReference type="PROSITE" id="PS50004">
    <property type="entry name" value="C2"/>
    <property type="match status" value="1"/>
</dbReference>
<gene>
    <name evidence="3" type="ORF">F3Y22_tig00110156pilonHSYRG00428</name>
</gene>
<reference evidence="3" key="1">
    <citation type="submission" date="2019-09" db="EMBL/GenBank/DDBJ databases">
        <title>Draft genome information of white flower Hibiscus syriacus.</title>
        <authorList>
            <person name="Kim Y.-M."/>
        </authorList>
    </citation>
    <scope>NUCLEOTIDE SEQUENCE [LARGE SCALE GENOMIC DNA]</scope>
    <source>
        <strain evidence="3">YM2019G1</strain>
    </source>
</reference>
<feature type="region of interest" description="Disordered" evidence="1">
    <location>
        <begin position="327"/>
        <end position="358"/>
    </location>
</feature>
<name>A0A6A3BHD5_HIBSY</name>
<feature type="domain" description="C2" evidence="2">
    <location>
        <begin position="109"/>
        <end position="237"/>
    </location>
</feature>
<dbReference type="SMART" id="SM00239">
    <property type="entry name" value="C2"/>
    <property type="match status" value="1"/>
</dbReference>
<dbReference type="Proteomes" id="UP000436088">
    <property type="component" value="Unassembled WGS sequence"/>
</dbReference>
<dbReference type="SUPFAM" id="SSF49562">
    <property type="entry name" value="C2 domain (Calcium/lipid-binding domain, CaLB)"/>
    <property type="match status" value="1"/>
</dbReference>
<feature type="region of interest" description="Disordered" evidence="1">
    <location>
        <begin position="117"/>
        <end position="137"/>
    </location>
</feature>
<proteinExistence type="predicted"/>
<evidence type="ECO:0000313" key="4">
    <source>
        <dbReference type="Proteomes" id="UP000436088"/>
    </source>
</evidence>
<evidence type="ECO:0000256" key="1">
    <source>
        <dbReference type="SAM" id="MobiDB-lite"/>
    </source>
</evidence>
<feature type="region of interest" description="Disordered" evidence="1">
    <location>
        <begin position="265"/>
        <end position="293"/>
    </location>
</feature>
<accession>A0A6A3BHD5</accession>
<feature type="compositionally biased region" description="Acidic residues" evidence="1">
    <location>
        <begin position="276"/>
        <end position="287"/>
    </location>
</feature>
<organism evidence="3 4">
    <name type="scientific">Hibiscus syriacus</name>
    <name type="common">Rose of Sharon</name>
    <dbReference type="NCBI Taxonomy" id="106335"/>
    <lineage>
        <taxon>Eukaryota</taxon>
        <taxon>Viridiplantae</taxon>
        <taxon>Streptophyta</taxon>
        <taxon>Embryophyta</taxon>
        <taxon>Tracheophyta</taxon>
        <taxon>Spermatophyta</taxon>
        <taxon>Magnoliopsida</taxon>
        <taxon>eudicotyledons</taxon>
        <taxon>Gunneridae</taxon>
        <taxon>Pentapetalae</taxon>
        <taxon>rosids</taxon>
        <taxon>malvids</taxon>
        <taxon>Malvales</taxon>
        <taxon>Malvaceae</taxon>
        <taxon>Malvoideae</taxon>
        <taxon>Hibiscus</taxon>
    </lineage>
</organism>
<feature type="compositionally biased region" description="Polar residues" evidence="1">
    <location>
        <begin position="119"/>
        <end position="137"/>
    </location>
</feature>
<dbReference type="Pfam" id="PF00168">
    <property type="entry name" value="C2"/>
    <property type="match status" value="1"/>
</dbReference>
<dbReference type="InterPro" id="IPR000008">
    <property type="entry name" value="C2_dom"/>
</dbReference>